<reference evidence="2 3" key="1">
    <citation type="journal article" date="2017" name="Genome Biol. Evol.">
        <title>Phytophthora megakarya and P. palmivora, closely related causal agents of cacao black pod rot, underwent increases in genome sizes and gene numbers by different mechanisms.</title>
        <authorList>
            <person name="Ali S.S."/>
            <person name="Shao J."/>
            <person name="Lary D.J."/>
            <person name="Kronmiller B."/>
            <person name="Shen D."/>
            <person name="Strem M.D."/>
            <person name="Amoako-Attah I."/>
            <person name="Akrofi A.Y."/>
            <person name="Begoude B.A."/>
            <person name="Ten Hoopen G.M."/>
            <person name="Coulibaly K."/>
            <person name="Kebe B.I."/>
            <person name="Melnick R.L."/>
            <person name="Guiltinan M.J."/>
            <person name="Tyler B.M."/>
            <person name="Meinhardt L.W."/>
            <person name="Bailey B.A."/>
        </authorList>
    </citation>
    <scope>NUCLEOTIDE SEQUENCE [LARGE SCALE GENOMIC DNA]</scope>
    <source>
        <strain evidence="3">sbr112.9</strain>
    </source>
</reference>
<dbReference type="OrthoDB" id="121467at2759"/>
<sequence>MYLWSTIQTTLQHTNSKLVERKQRPVAEGDFFRYLGQTRNGSRATTWNAENVLEKEIQEGFADTAANFGVRFHMTRRTFENITGVLSFSDDVPSDDPRKSIRPLINDSTLEVLTLLYLCISSWQGNEGKYCHDDMPHKTKIPRKTEEVGAELKAVADGDSGVLLGWDLMEDAEHQKMKPNQALFGEGTAIVLRLTEFYKGNGLIVVANSAFSSVKTLVQLENIMLRPPPEQLLWHVRTEIRS</sequence>
<feature type="domain" description="PiggyBac transposable element-derived protein" evidence="1">
    <location>
        <begin position="69"/>
        <end position="222"/>
    </location>
</feature>
<gene>
    <name evidence="2" type="ORF">PHPALM_29050</name>
</gene>
<evidence type="ECO:0000313" key="3">
    <source>
        <dbReference type="Proteomes" id="UP000237271"/>
    </source>
</evidence>
<dbReference type="InterPro" id="IPR029526">
    <property type="entry name" value="PGBD"/>
</dbReference>
<comment type="caution">
    <text evidence="2">The sequence shown here is derived from an EMBL/GenBank/DDBJ whole genome shotgun (WGS) entry which is preliminary data.</text>
</comment>
<evidence type="ECO:0000313" key="2">
    <source>
        <dbReference type="EMBL" id="POM61871.1"/>
    </source>
</evidence>
<dbReference type="Proteomes" id="UP000237271">
    <property type="component" value="Unassembled WGS sequence"/>
</dbReference>
<accession>A0A2P4X8J4</accession>
<proteinExistence type="predicted"/>
<dbReference type="AlphaFoldDB" id="A0A2P4X8J4"/>
<name>A0A2P4X8J4_9STRA</name>
<evidence type="ECO:0000259" key="1">
    <source>
        <dbReference type="Pfam" id="PF13843"/>
    </source>
</evidence>
<dbReference type="EMBL" id="NCKW01015755">
    <property type="protein sequence ID" value="POM61871.1"/>
    <property type="molecule type" value="Genomic_DNA"/>
</dbReference>
<organism evidence="2 3">
    <name type="scientific">Phytophthora palmivora</name>
    <dbReference type="NCBI Taxonomy" id="4796"/>
    <lineage>
        <taxon>Eukaryota</taxon>
        <taxon>Sar</taxon>
        <taxon>Stramenopiles</taxon>
        <taxon>Oomycota</taxon>
        <taxon>Peronosporomycetes</taxon>
        <taxon>Peronosporales</taxon>
        <taxon>Peronosporaceae</taxon>
        <taxon>Phytophthora</taxon>
    </lineage>
</organism>
<keyword evidence="3" id="KW-1185">Reference proteome</keyword>
<dbReference type="Pfam" id="PF13843">
    <property type="entry name" value="DDE_Tnp_1_7"/>
    <property type="match status" value="1"/>
</dbReference>
<protein>
    <recommendedName>
        <fullName evidence="1">PiggyBac transposable element-derived protein domain-containing protein</fullName>
    </recommendedName>
</protein>